<protein>
    <recommendedName>
        <fullName evidence="4">UBZ4-type domain-containing protein</fullName>
    </recommendedName>
</protein>
<dbReference type="InParanoid" id="A0A2P6NDR4"/>
<keyword evidence="3" id="KW-1185">Reference proteome</keyword>
<comment type="caution">
    <text evidence="2">The sequence shown here is derived from an EMBL/GenBank/DDBJ whole genome shotgun (WGS) entry which is preliminary data.</text>
</comment>
<gene>
    <name evidence="2" type="ORF">PROFUN_03789</name>
</gene>
<name>A0A2P6NDR4_9EUKA</name>
<organism evidence="2 3">
    <name type="scientific">Planoprotostelium fungivorum</name>
    <dbReference type="NCBI Taxonomy" id="1890364"/>
    <lineage>
        <taxon>Eukaryota</taxon>
        <taxon>Amoebozoa</taxon>
        <taxon>Evosea</taxon>
        <taxon>Variosea</taxon>
        <taxon>Cavosteliida</taxon>
        <taxon>Cavosteliaceae</taxon>
        <taxon>Planoprotostelium</taxon>
    </lineage>
</organism>
<feature type="region of interest" description="Disordered" evidence="1">
    <location>
        <begin position="17"/>
        <end position="200"/>
    </location>
</feature>
<dbReference type="Gene3D" id="3.30.160.60">
    <property type="entry name" value="Classic Zinc Finger"/>
    <property type="match status" value="1"/>
</dbReference>
<evidence type="ECO:0008006" key="4">
    <source>
        <dbReference type="Google" id="ProtNLM"/>
    </source>
</evidence>
<feature type="compositionally biased region" description="Polar residues" evidence="1">
    <location>
        <begin position="135"/>
        <end position="146"/>
    </location>
</feature>
<evidence type="ECO:0000313" key="3">
    <source>
        <dbReference type="Proteomes" id="UP000241769"/>
    </source>
</evidence>
<accession>A0A2P6NDR4</accession>
<feature type="compositionally biased region" description="Low complexity" evidence="1">
    <location>
        <begin position="28"/>
        <end position="49"/>
    </location>
</feature>
<evidence type="ECO:0000313" key="2">
    <source>
        <dbReference type="EMBL" id="PRP82099.1"/>
    </source>
</evidence>
<sequence>MKELGTALSKVGHMKIAATRKVPSGFTLSMPSLPSSSPVKHPSPSSLVKTNSKCDRIDLSQEEEPIHPIRPLQPISNVSQSKEPQDGERPKKLVKLSHPEKPSRDVPSKPMPSQLLNAARQHLPKPELPKPQLPRTSSKAAPSQQHPKPELPNTPVRRSHISLQPVASKIVPKAPKKISKPDLLKPPSKPEPSQRQPKLEPPKMVLCPVCSQSFTVEVIDGHLNDCLTHQMLSDESKRMDLDVVEEPILYTTVNTTRFISFRWWPTEECGVQYLSGTFPGRRRDGQAGMSVSVSQPLHRPMGRTCRLLPPTPIYNDCYCFELPLGSTAGGRQGEIGFHSETVSSQLEH</sequence>
<proteinExistence type="predicted"/>
<reference evidence="2 3" key="1">
    <citation type="journal article" date="2018" name="Genome Biol. Evol.">
        <title>Multiple Roots of Fruiting Body Formation in Amoebozoa.</title>
        <authorList>
            <person name="Hillmann F."/>
            <person name="Forbes G."/>
            <person name="Novohradska S."/>
            <person name="Ferling I."/>
            <person name="Riege K."/>
            <person name="Groth M."/>
            <person name="Westermann M."/>
            <person name="Marz M."/>
            <person name="Spaller T."/>
            <person name="Winckler T."/>
            <person name="Schaap P."/>
            <person name="Glockner G."/>
        </authorList>
    </citation>
    <scope>NUCLEOTIDE SEQUENCE [LARGE SCALE GENOMIC DNA]</scope>
    <source>
        <strain evidence="2 3">Jena</strain>
    </source>
</reference>
<feature type="compositionally biased region" description="Basic and acidic residues" evidence="1">
    <location>
        <begin position="83"/>
        <end position="107"/>
    </location>
</feature>
<dbReference type="Proteomes" id="UP000241769">
    <property type="component" value="Unassembled WGS sequence"/>
</dbReference>
<dbReference type="EMBL" id="MDYQ01000111">
    <property type="protein sequence ID" value="PRP82099.1"/>
    <property type="molecule type" value="Genomic_DNA"/>
</dbReference>
<feature type="compositionally biased region" description="Basic and acidic residues" evidence="1">
    <location>
        <begin position="52"/>
        <end position="67"/>
    </location>
</feature>
<evidence type="ECO:0000256" key="1">
    <source>
        <dbReference type="SAM" id="MobiDB-lite"/>
    </source>
</evidence>
<dbReference type="AlphaFoldDB" id="A0A2P6NDR4"/>